<reference evidence="4 5" key="1">
    <citation type="journal article" date="2024" name="BMC Genomics">
        <title>De novo assembly and annotation of Popillia japonica's genome with initial clues to its potential as an invasive pest.</title>
        <authorList>
            <person name="Cucini C."/>
            <person name="Boschi S."/>
            <person name="Funari R."/>
            <person name="Cardaioli E."/>
            <person name="Iannotti N."/>
            <person name="Marturano G."/>
            <person name="Paoli F."/>
            <person name="Bruttini M."/>
            <person name="Carapelli A."/>
            <person name="Frati F."/>
            <person name="Nardi F."/>
        </authorList>
    </citation>
    <scope>NUCLEOTIDE SEQUENCE [LARGE SCALE GENOMIC DNA]</scope>
    <source>
        <strain evidence="4">DMR45628</strain>
    </source>
</reference>
<evidence type="ECO:0000313" key="4">
    <source>
        <dbReference type="EMBL" id="KAK9730407.1"/>
    </source>
</evidence>
<keyword evidence="1 4" id="KW-0863">Zinc-finger</keyword>
<dbReference type="EMBL" id="JASPKY010000147">
    <property type="protein sequence ID" value="KAK9730407.1"/>
    <property type="molecule type" value="Genomic_DNA"/>
</dbReference>
<dbReference type="Gene3D" id="3.40.1800.20">
    <property type="match status" value="1"/>
</dbReference>
<feature type="domain" description="ZAD" evidence="3">
    <location>
        <begin position="1"/>
        <end position="47"/>
    </location>
</feature>
<dbReference type="Pfam" id="PF07776">
    <property type="entry name" value="zf-AD"/>
    <property type="match status" value="1"/>
</dbReference>
<comment type="caution">
    <text evidence="4">The sequence shown here is derived from an EMBL/GenBank/DDBJ whole genome shotgun (WGS) entry which is preliminary data.</text>
</comment>
<comment type="caution">
    <text evidence="1">Lacks conserved residue(s) required for the propagation of feature annotation.</text>
</comment>
<dbReference type="Proteomes" id="UP001458880">
    <property type="component" value="Unassembled WGS sequence"/>
</dbReference>
<proteinExistence type="predicted"/>
<dbReference type="InterPro" id="IPR012934">
    <property type="entry name" value="Znf_AD"/>
</dbReference>
<gene>
    <name evidence="4" type="ORF">QE152_g15212</name>
</gene>
<evidence type="ECO:0000256" key="1">
    <source>
        <dbReference type="PROSITE-ProRule" id="PRU01263"/>
    </source>
</evidence>
<protein>
    <submittedName>
        <fullName evidence="4">Zinc-finger associated domain (Zf-AD)</fullName>
    </submittedName>
</protein>
<dbReference type="SMART" id="SM00868">
    <property type="entry name" value="zf-AD"/>
    <property type="match status" value="1"/>
</dbReference>
<dbReference type="AlphaFoldDB" id="A0AAW1L6A3"/>
<evidence type="ECO:0000313" key="5">
    <source>
        <dbReference type="Proteomes" id="UP001458880"/>
    </source>
</evidence>
<dbReference type="SUPFAM" id="SSF57716">
    <property type="entry name" value="Glucocorticoid receptor-like (DNA-binding domain)"/>
    <property type="match status" value="1"/>
</dbReference>
<evidence type="ECO:0000259" key="3">
    <source>
        <dbReference type="PROSITE" id="PS51915"/>
    </source>
</evidence>
<organism evidence="4 5">
    <name type="scientific">Popillia japonica</name>
    <name type="common">Japanese beetle</name>
    <dbReference type="NCBI Taxonomy" id="7064"/>
    <lineage>
        <taxon>Eukaryota</taxon>
        <taxon>Metazoa</taxon>
        <taxon>Ecdysozoa</taxon>
        <taxon>Arthropoda</taxon>
        <taxon>Hexapoda</taxon>
        <taxon>Insecta</taxon>
        <taxon>Pterygota</taxon>
        <taxon>Neoptera</taxon>
        <taxon>Endopterygota</taxon>
        <taxon>Coleoptera</taxon>
        <taxon>Polyphaga</taxon>
        <taxon>Scarabaeiformia</taxon>
        <taxon>Scarabaeidae</taxon>
        <taxon>Rutelinae</taxon>
        <taxon>Popillia</taxon>
    </lineage>
</organism>
<dbReference type="GO" id="GO:0005634">
    <property type="term" value="C:nucleus"/>
    <property type="evidence" value="ECO:0007669"/>
    <property type="project" value="InterPro"/>
</dbReference>
<keyword evidence="5" id="KW-1185">Reference proteome</keyword>
<accession>A0AAW1L6A3</accession>
<keyword evidence="1 4" id="KW-0862">Zinc</keyword>
<dbReference type="GO" id="GO:0008270">
    <property type="term" value="F:zinc ion binding"/>
    <property type="evidence" value="ECO:0007669"/>
    <property type="project" value="UniProtKB-KW"/>
</dbReference>
<evidence type="ECO:0000256" key="2">
    <source>
        <dbReference type="SAM" id="MobiDB-lite"/>
    </source>
</evidence>
<feature type="region of interest" description="Disordered" evidence="2">
    <location>
        <begin position="55"/>
        <end position="84"/>
    </location>
</feature>
<keyword evidence="1 4" id="KW-0479">Metal-binding</keyword>
<feature type="compositionally biased region" description="Low complexity" evidence="2">
    <location>
        <begin position="57"/>
        <end position="79"/>
    </location>
</feature>
<dbReference type="PROSITE" id="PS51915">
    <property type="entry name" value="ZAD"/>
    <property type="match status" value="1"/>
</dbReference>
<sequence length="253" mass="28989">MMSCASVQVWQNDGLPAQICNKCSAKLHISYQFKKQCEKSDAKLRQYIAAAKENKEQQQQQDEQMQQQVQNQQEQNNQQCEPRLEHQVSDSAGNCVFIECAPLIDLPHEETKFVDPFGNMSEPPPLIPINYNMPENHLNSCSLQTVRQVQVFNGTYTMPLQQMQPANIIQNQVITAPVHITSQSQIIHPPPQVIQPHQMDHQLNTDSKDRIKRNSKMKDNINDTNKQCSTCNKTSTGFRKTYANSYRRKTASM</sequence>
<name>A0AAW1L6A3_POPJA</name>